<feature type="region of interest" description="Disordered" evidence="1">
    <location>
        <begin position="1"/>
        <end position="146"/>
    </location>
</feature>
<feature type="compositionally biased region" description="Polar residues" evidence="1">
    <location>
        <begin position="137"/>
        <end position="146"/>
    </location>
</feature>
<dbReference type="AlphaFoldDB" id="A0A8H3EQY6"/>
<dbReference type="OrthoDB" id="5377012at2759"/>
<name>A0A8H3EQY6_9LECA</name>
<dbReference type="Proteomes" id="UP000664169">
    <property type="component" value="Unassembled WGS sequence"/>
</dbReference>
<accession>A0A8H3EQY6</accession>
<sequence length="381" mass="39702">MATVDTQPQQSTRPRRRHFTSFVKRLANLKTHSSDSQPKKSSSSKNYPYPLSGLPRRTSQQDLNQQSARRSEVSSADSPIGSKSSFPISQDGRTPDKKSIAPTVNTIPDTTDAKSKAGTVTTGIGEQSSHRIGGEGSTFSSPAPSLRSVTTTLTTIQSGHPNVVAGVAPAAVQFSHQFPAASTPASALPSHMIQHAGNPATYTTATANNLLSDNASILTLASSSKRRRRNSLDTNASVRALAPSSIFGGSRESLPLSVLSGPIPDVIPQSGTVLSTIPSSRPSIGGGFPSEQRTSVYSSSGIGTSTRDPTALQSERNSYYANPKANTAAGGGDGGSVRSGRFSHGRNDSVSGSVVGVSTTLPTLVNPLQTVTDDKKDEAEE</sequence>
<feature type="compositionally biased region" description="Basic and acidic residues" evidence="1">
    <location>
        <begin position="372"/>
        <end position="381"/>
    </location>
</feature>
<feature type="compositionally biased region" description="Polar residues" evidence="1">
    <location>
        <begin position="57"/>
        <end position="92"/>
    </location>
</feature>
<protein>
    <submittedName>
        <fullName evidence="2">Uncharacterized protein</fullName>
    </submittedName>
</protein>
<feature type="compositionally biased region" description="Polar residues" evidence="1">
    <location>
        <begin position="291"/>
        <end position="320"/>
    </location>
</feature>
<reference evidence="2" key="1">
    <citation type="submission" date="2021-03" db="EMBL/GenBank/DDBJ databases">
        <authorList>
            <person name="Tagirdzhanova G."/>
        </authorList>
    </citation>
    <scope>NUCLEOTIDE SEQUENCE</scope>
</reference>
<organism evidence="2 3">
    <name type="scientific">Gomphillus americanus</name>
    <dbReference type="NCBI Taxonomy" id="1940652"/>
    <lineage>
        <taxon>Eukaryota</taxon>
        <taxon>Fungi</taxon>
        <taxon>Dikarya</taxon>
        <taxon>Ascomycota</taxon>
        <taxon>Pezizomycotina</taxon>
        <taxon>Lecanoromycetes</taxon>
        <taxon>OSLEUM clade</taxon>
        <taxon>Ostropomycetidae</taxon>
        <taxon>Ostropales</taxon>
        <taxon>Graphidaceae</taxon>
        <taxon>Gomphilloideae</taxon>
        <taxon>Gomphillus</taxon>
    </lineage>
</organism>
<evidence type="ECO:0000256" key="1">
    <source>
        <dbReference type="SAM" id="MobiDB-lite"/>
    </source>
</evidence>
<gene>
    <name evidence="2" type="ORF">GOMPHAMPRED_006220</name>
</gene>
<keyword evidence="3" id="KW-1185">Reference proteome</keyword>
<dbReference type="EMBL" id="CAJPDQ010000004">
    <property type="protein sequence ID" value="CAF9908627.1"/>
    <property type="molecule type" value="Genomic_DNA"/>
</dbReference>
<feature type="compositionally biased region" description="Polar residues" evidence="1">
    <location>
        <begin position="359"/>
        <end position="371"/>
    </location>
</feature>
<feature type="compositionally biased region" description="Low complexity" evidence="1">
    <location>
        <begin position="34"/>
        <end position="45"/>
    </location>
</feature>
<evidence type="ECO:0000313" key="3">
    <source>
        <dbReference type="Proteomes" id="UP000664169"/>
    </source>
</evidence>
<feature type="compositionally biased region" description="Low complexity" evidence="1">
    <location>
        <begin position="1"/>
        <end position="12"/>
    </location>
</feature>
<proteinExistence type="predicted"/>
<feature type="compositionally biased region" description="Polar residues" evidence="1">
    <location>
        <begin position="118"/>
        <end position="127"/>
    </location>
</feature>
<evidence type="ECO:0000313" key="2">
    <source>
        <dbReference type="EMBL" id="CAF9908627.1"/>
    </source>
</evidence>
<feature type="compositionally biased region" description="Polar residues" evidence="1">
    <location>
        <begin position="270"/>
        <end position="282"/>
    </location>
</feature>
<feature type="region of interest" description="Disordered" evidence="1">
    <location>
        <begin position="270"/>
        <end position="381"/>
    </location>
</feature>
<feature type="compositionally biased region" description="Low complexity" evidence="1">
    <location>
        <begin position="349"/>
        <end position="358"/>
    </location>
</feature>
<comment type="caution">
    <text evidence="2">The sequence shown here is derived from an EMBL/GenBank/DDBJ whole genome shotgun (WGS) entry which is preliminary data.</text>
</comment>